<name>A0A2K5XCF1_MANLE</name>
<keyword evidence="2" id="KW-1185">Reference proteome</keyword>
<dbReference type="Ensembl" id="ENSMLET00000004254.1">
    <property type="protein sequence ID" value="ENSMLEP00000000988.1"/>
    <property type="gene ID" value="ENSMLEG00000003862.1"/>
</dbReference>
<protein>
    <submittedName>
        <fullName evidence="1">Uncharacterized protein</fullName>
    </submittedName>
</protein>
<reference evidence="1" key="2">
    <citation type="submission" date="2025-09" db="UniProtKB">
        <authorList>
            <consortium name="Ensembl"/>
        </authorList>
    </citation>
    <scope>IDENTIFICATION</scope>
</reference>
<sequence length="66" mass="7195">MGEGPVSGTGMSFIRNRFQTLQGAPVLASNNNIARRWTTGSTPSVLWGPWSGHSLFVLLLEDEHVI</sequence>
<reference evidence="1" key="1">
    <citation type="submission" date="2025-08" db="UniProtKB">
        <authorList>
            <consortium name="Ensembl"/>
        </authorList>
    </citation>
    <scope>IDENTIFICATION</scope>
</reference>
<dbReference type="AlphaFoldDB" id="A0A2K5XCF1"/>
<evidence type="ECO:0000313" key="1">
    <source>
        <dbReference type="Ensembl" id="ENSMLEP00000000988.1"/>
    </source>
</evidence>
<organism evidence="1 2">
    <name type="scientific">Mandrillus leucophaeus</name>
    <name type="common">Drill</name>
    <name type="synonym">Papio leucophaeus</name>
    <dbReference type="NCBI Taxonomy" id="9568"/>
    <lineage>
        <taxon>Eukaryota</taxon>
        <taxon>Metazoa</taxon>
        <taxon>Chordata</taxon>
        <taxon>Craniata</taxon>
        <taxon>Vertebrata</taxon>
        <taxon>Euteleostomi</taxon>
        <taxon>Mammalia</taxon>
        <taxon>Eutheria</taxon>
        <taxon>Euarchontoglires</taxon>
        <taxon>Primates</taxon>
        <taxon>Haplorrhini</taxon>
        <taxon>Catarrhini</taxon>
        <taxon>Cercopithecidae</taxon>
        <taxon>Cercopithecinae</taxon>
        <taxon>Mandrillus</taxon>
    </lineage>
</organism>
<proteinExistence type="predicted"/>
<dbReference type="GeneTree" id="ENSGT00910000147720"/>
<dbReference type="Proteomes" id="UP000233140">
    <property type="component" value="Unassembled WGS sequence"/>
</dbReference>
<accession>A0A2K5XCF1</accession>
<evidence type="ECO:0000313" key="2">
    <source>
        <dbReference type="Proteomes" id="UP000233140"/>
    </source>
</evidence>